<name>I3DY73_BACMT</name>
<accession>I3DY73</accession>
<gene>
    <name evidence="3" type="ORF">PB1_16594</name>
</gene>
<dbReference type="STRING" id="997296.PB1_16594"/>
<dbReference type="OrthoDB" id="2111131at2"/>
<keyword evidence="2" id="KW-0732">Signal</keyword>
<dbReference type="RefSeq" id="WP_004438723.1">
    <property type="nucleotide sequence ID" value="NZ_AFEU01000003.1"/>
</dbReference>
<protein>
    <recommendedName>
        <fullName evidence="5">Lipoprotein</fullName>
    </recommendedName>
</protein>
<feature type="region of interest" description="Disordered" evidence="1">
    <location>
        <begin position="27"/>
        <end position="48"/>
    </location>
</feature>
<evidence type="ECO:0000313" key="4">
    <source>
        <dbReference type="Proteomes" id="UP000010523"/>
    </source>
</evidence>
<sequence length="401" mass="44295">MKKKDLKRIFASFIIASTVLTACNAGGDTAEKSEEKVQEKAGETAEETKEIKIEDTDTAKQVTTFSEMKKELEKAEEGKEVNWDGVLEKYKSGLQAAVSEINGEYDQAIQTAIEAGKSGELDPAIAGELVDKTTQSYFYQKQKALQKEAAAAFNEGKQEEAKLAFEQVKHLANEIFIPTAEKRDNYYQLTGESSIVENINAGLSAQEEALTANKAEDFNVFVQLTDKSIYKNFYLAANSYAEKIEAAVKEGKDEADLKIMQAEAWGFLQAIKESLSGGDEAAATKLNEIFSLDKTDPKTIKAADVNALFTKAIVGKIKGYYEKAPKALEENNVVEAKTEALEGNMFVKALEIQLKKKLGDEKANETFTHAEDWYNSIAENKKDDAKTHSDTVLQALEQLLQ</sequence>
<evidence type="ECO:0000256" key="1">
    <source>
        <dbReference type="SAM" id="MobiDB-lite"/>
    </source>
</evidence>
<keyword evidence="4" id="KW-1185">Reference proteome</keyword>
<reference evidence="3 4" key="1">
    <citation type="journal article" date="2012" name="Appl. Environ. Microbiol.">
        <title>Genome Sequence of Thermotolerant Bacillus methanolicus: Features and Regulation Related to Methylotrophy and Production of L-Lysine and L-Glutamate from Methanol.</title>
        <authorList>
            <person name="Heggeset T.M."/>
            <person name="Krog A."/>
            <person name="Balzer S."/>
            <person name="Wentzel A."/>
            <person name="Ellingsen T.E."/>
            <person name="Brautaset T."/>
        </authorList>
    </citation>
    <scope>NUCLEOTIDE SEQUENCE [LARGE SCALE GENOMIC DNA]</scope>
    <source>
        <strain evidence="3 4">PB1</strain>
    </source>
</reference>
<dbReference type="PROSITE" id="PS51257">
    <property type="entry name" value="PROKAR_LIPOPROTEIN"/>
    <property type="match status" value="1"/>
</dbReference>
<dbReference type="Proteomes" id="UP000010523">
    <property type="component" value="Unassembled WGS sequence"/>
</dbReference>
<dbReference type="EMBL" id="AFEU01000003">
    <property type="protein sequence ID" value="EIJ79194.1"/>
    <property type="molecule type" value="Genomic_DNA"/>
</dbReference>
<dbReference type="eggNOG" id="ENOG502Z9YP">
    <property type="taxonomic scope" value="Bacteria"/>
</dbReference>
<comment type="caution">
    <text evidence="3">The sequence shown here is derived from an EMBL/GenBank/DDBJ whole genome shotgun (WGS) entry which is preliminary data.</text>
</comment>
<dbReference type="AlphaFoldDB" id="I3DY73"/>
<evidence type="ECO:0000256" key="2">
    <source>
        <dbReference type="SAM" id="SignalP"/>
    </source>
</evidence>
<evidence type="ECO:0000313" key="3">
    <source>
        <dbReference type="EMBL" id="EIJ79194.1"/>
    </source>
</evidence>
<feature type="signal peptide" evidence="2">
    <location>
        <begin position="1"/>
        <end position="22"/>
    </location>
</feature>
<feature type="chain" id="PRO_5039483649" description="Lipoprotein" evidence="2">
    <location>
        <begin position="23"/>
        <end position="401"/>
    </location>
</feature>
<feature type="compositionally biased region" description="Basic and acidic residues" evidence="1">
    <location>
        <begin position="29"/>
        <end position="48"/>
    </location>
</feature>
<evidence type="ECO:0008006" key="5">
    <source>
        <dbReference type="Google" id="ProtNLM"/>
    </source>
</evidence>
<organism evidence="3 4">
    <name type="scientific">Bacillus methanolicus PB1</name>
    <dbReference type="NCBI Taxonomy" id="997296"/>
    <lineage>
        <taxon>Bacteria</taxon>
        <taxon>Bacillati</taxon>
        <taxon>Bacillota</taxon>
        <taxon>Bacilli</taxon>
        <taxon>Bacillales</taxon>
        <taxon>Bacillaceae</taxon>
        <taxon>Bacillus</taxon>
    </lineage>
</organism>
<dbReference type="PATRIC" id="fig|997296.3.peg.3492"/>
<proteinExistence type="predicted"/>